<feature type="compositionally biased region" description="Polar residues" evidence="1">
    <location>
        <begin position="105"/>
        <end position="118"/>
    </location>
</feature>
<feature type="region of interest" description="Disordered" evidence="1">
    <location>
        <begin position="100"/>
        <end position="142"/>
    </location>
</feature>
<evidence type="ECO:0000313" key="2">
    <source>
        <dbReference type="EMBL" id="ETW86556.1"/>
    </source>
</evidence>
<name>W4KNC1_HETIT</name>
<dbReference type="GeneID" id="20675755"/>
<organism evidence="2 3">
    <name type="scientific">Heterobasidion irregulare (strain TC 32-1)</name>
    <dbReference type="NCBI Taxonomy" id="747525"/>
    <lineage>
        <taxon>Eukaryota</taxon>
        <taxon>Fungi</taxon>
        <taxon>Dikarya</taxon>
        <taxon>Basidiomycota</taxon>
        <taxon>Agaricomycotina</taxon>
        <taxon>Agaricomycetes</taxon>
        <taxon>Russulales</taxon>
        <taxon>Bondarzewiaceae</taxon>
        <taxon>Heterobasidion</taxon>
        <taxon>Heterobasidion annosum species complex</taxon>
    </lineage>
</organism>
<dbReference type="HOGENOM" id="CLU_1816043_0_0_1"/>
<protein>
    <recommendedName>
        <fullName evidence="4">Integrase zinc-binding domain-containing protein</fullName>
    </recommendedName>
</protein>
<dbReference type="RefSeq" id="XP_009540566.1">
    <property type="nucleotide sequence ID" value="XM_009542271.1"/>
</dbReference>
<dbReference type="InParanoid" id="W4KNC1"/>
<feature type="compositionally biased region" description="Low complexity" evidence="1">
    <location>
        <begin position="119"/>
        <end position="131"/>
    </location>
</feature>
<dbReference type="KEGG" id="hir:HETIRDRAFT_447268"/>
<proteinExistence type="predicted"/>
<sequence length="142" mass="16254">MTKFIHEYVDRCTVCQSTKNLTHRTHPPIYPLETTNVPWRFISTDFITDPPESKGFDSINVVVDQETPPPMSSLWSPIQMSNEWTEELVLTSPMLDELTEEPVLTAQSPPSPSLLQILTTSRMMMPRTTPSSRKEKEPADHR</sequence>
<gene>
    <name evidence="2" type="ORF">HETIRDRAFT_447268</name>
</gene>
<reference evidence="2 3" key="1">
    <citation type="journal article" date="2012" name="New Phytol.">
        <title>Insight into trade-off between wood decay and parasitism from the genome of a fungal forest pathogen.</title>
        <authorList>
            <person name="Olson A."/>
            <person name="Aerts A."/>
            <person name="Asiegbu F."/>
            <person name="Belbahri L."/>
            <person name="Bouzid O."/>
            <person name="Broberg A."/>
            <person name="Canback B."/>
            <person name="Coutinho P.M."/>
            <person name="Cullen D."/>
            <person name="Dalman K."/>
            <person name="Deflorio G."/>
            <person name="van Diepen L.T."/>
            <person name="Dunand C."/>
            <person name="Duplessis S."/>
            <person name="Durling M."/>
            <person name="Gonthier P."/>
            <person name="Grimwood J."/>
            <person name="Fossdal C.G."/>
            <person name="Hansson D."/>
            <person name="Henrissat B."/>
            <person name="Hietala A."/>
            <person name="Himmelstrand K."/>
            <person name="Hoffmeister D."/>
            <person name="Hogberg N."/>
            <person name="James T.Y."/>
            <person name="Karlsson M."/>
            <person name="Kohler A."/>
            <person name="Kues U."/>
            <person name="Lee Y.H."/>
            <person name="Lin Y.C."/>
            <person name="Lind M."/>
            <person name="Lindquist E."/>
            <person name="Lombard V."/>
            <person name="Lucas S."/>
            <person name="Lunden K."/>
            <person name="Morin E."/>
            <person name="Murat C."/>
            <person name="Park J."/>
            <person name="Raffaello T."/>
            <person name="Rouze P."/>
            <person name="Salamov A."/>
            <person name="Schmutz J."/>
            <person name="Solheim H."/>
            <person name="Stahlberg J."/>
            <person name="Velez H."/>
            <person name="de Vries R.P."/>
            <person name="Wiebenga A."/>
            <person name="Woodward S."/>
            <person name="Yakovlev I."/>
            <person name="Garbelotto M."/>
            <person name="Martin F."/>
            <person name="Grigoriev I.V."/>
            <person name="Stenlid J."/>
        </authorList>
    </citation>
    <scope>NUCLEOTIDE SEQUENCE [LARGE SCALE GENOMIC DNA]</scope>
    <source>
        <strain evidence="2 3">TC 32-1</strain>
    </source>
</reference>
<evidence type="ECO:0008006" key="4">
    <source>
        <dbReference type="Google" id="ProtNLM"/>
    </source>
</evidence>
<dbReference type="EMBL" id="KI925454">
    <property type="protein sequence ID" value="ETW86556.1"/>
    <property type="molecule type" value="Genomic_DNA"/>
</dbReference>
<dbReference type="Proteomes" id="UP000030671">
    <property type="component" value="Unassembled WGS sequence"/>
</dbReference>
<dbReference type="AlphaFoldDB" id="W4KNC1"/>
<evidence type="ECO:0000313" key="3">
    <source>
        <dbReference type="Proteomes" id="UP000030671"/>
    </source>
</evidence>
<evidence type="ECO:0000256" key="1">
    <source>
        <dbReference type="SAM" id="MobiDB-lite"/>
    </source>
</evidence>
<keyword evidence="3" id="KW-1185">Reference proteome</keyword>
<accession>W4KNC1</accession>
<feature type="compositionally biased region" description="Basic and acidic residues" evidence="1">
    <location>
        <begin position="132"/>
        <end position="142"/>
    </location>
</feature>